<protein>
    <submittedName>
        <fullName evidence="3">Putative aaa family protein</fullName>
    </submittedName>
</protein>
<evidence type="ECO:0000256" key="1">
    <source>
        <dbReference type="SAM" id="MobiDB-lite"/>
    </source>
</evidence>
<evidence type="ECO:0000313" key="3">
    <source>
        <dbReference type="EMBL" id="EMR66004.1"/>
    </source>
</evidence>
<dbReference type="AlphaFoldDB" id="M7SI57"/>
<organism evidence="3 4">
    <name type="scientific">Eutypa lata (strain UCR-EL1)</name>
    <name type="common">Grapevine dieback disease fungus</name>
    <name type="synonym">Eutypa armeniacae</name>
    <dbReference type="NCBI Taxonomy" id="1287681"/>
    <lineage>
        <taxon>Eukaryota</taxon>
        <taxon>Fungi</taxon>
        <taxon>Dikarya</taxon>
        <taxon>Ascomycota</taxon>
        <taxon>Pezizomycotina</taxon>
        <taxon>Sordariomycetes</taxon>
        <taxon>Xylariomycetidae</taxon>
        <taxon>Xylariales</taxon>
        <taxon>Diatrypaceae</taxon>
        <taxon>Eutypa</taxon>
    </lineage>
</organism>
<gene>
    <name evidence="3" type="ORF">UCREL1_7017</name>
</gene>
<feature type="domain" description="AAA+ ATPase lid" evidence="2">
    <location>
        <begin position="42"/>
        <end position="101"/>
    </location>
</feature>
<name>M7SI57_EUTLA</name>
<keyword evidence="4" id="KW-1185">Reference proteome</keyword>
<feature type="compositionally biased region" description="Polar residues" evidence="1">
    <location>
        <begin position="169"/>
        <end position="210"/>
    </location>
</feature>
<dbReference type="Proteomes" id="UP000012174">
    <property type="component" value="Unassembled WGS sequence"/>
</dbReference>
<accession>M7SI57</accession>
<dbReference type="KEGG" id="ela:UCREL1_7017"/>
<dbReference type="Pfam" id="PF23232">
    <property type="entry name" value="AAA_lid_13"/>
    <property type="match status" value="1"/>
</dbReference>
<dbReference type="HOGENOM" id="CLU_1261512_0_0_1"/>
<reference evidence="4" key="1">
    <citation type="journal article" date="2013" name="Genome Announc.">
        <title>Draft genome sequence of the grapevine dieback fungus Eutypa lata UCR-EL1.</title>
        <authorList>
            <person name="Blanco-Ulate B."/>
            <person name="Rolshausen P.E."/>
            <person name="Cantu D."/>
        </authorList>
    </citation>
    <scope>NUCLEOTIDE SEQUENCE [LARGE SCALE GENOMIC DNA]</scope>
    <source>
        <strain evidence="4">UCR-EL1</strain>
    </source>
</reference>
<dbReference type="EMBL" id="KB706733">
    <property type="protein sequence ID" value="EMR66004.1"/>
    <property type="molecule type" value="Genomic_DNA"/>
</dbReference>
<evidence type="ECO:0000313" key="4">
    <source>
        <dbReference type="Proteomes" id="UP000012174"/>
    </source>
</evidence>
<dbReference type="InterPro" id="IPR056599">
    <property type="entry name" value="AAA_lid_fung"/>
</dbReference>
<sequence length="219" mass="25123">MERLQQTEEQQHEVSGKPKLFIMEQDILRFAADHYNKYPKGKGAWNGRQIRNAFMVAASLARYEADQPGLVGTGFQPQLRYSHFREVERLSEEYNRFRAHVLGGDDSRKAFLNEERDDDYEEYDKQEKVSDIVGQLKLARLLYLEQQDRTRSGGASSSSGFPGYYQPPLSAQQSMTEHHTQPYSNQVPHQFATTQESEAHNAQPSQSQGRYNVMGIAKS</sequence>
<feature type="region of interest" description="Disordered" evidence="1">
    <location>
        <begin position="149"/>
        <end position="219"/>
    </location>
</feature>
<evidence type="ECO:0000259" key="2">
    <source>
        <dbReference type="Pfam" id="PF23232"/>
    </source>
</evidence>
<proteinExistence type="predicted"/>
<dbReference type="OrthoDB" id="10042665at2759"/>